<accession>A0A7J6W5E8</accession>
<dbReference type="EMBL" id="JABWDY010022367">
    <property type="protein sequence ID" value="KAF5191760.1"/>
    <property type="molecule type" value="Genomic_DNA"/>
</dbReference>
<evidence type="ECO:0000313" key="2">
    <source>
        <dbReference type="Proteomes" id="UP000554482"/>
    </source>
</evidence>
<dbReference type="Proteomes" id="UP000554482">
    <property type="component" value="Unassembled WGS sequence"/>
</dbReference>
<evidence type="ECO:0000313" key="1">
    <source>
        <dbReference type="EMBL" id="KAF5191760.1"/>
    </source>
</evidence>
<keyword evidence="2" id="KW-1185">Reference proteome</keyword>
<sequence length="118" mass="12410">MSLLLRKYTGDSLEISRVVNTALMAILGITSPGTHWNNLVYVLPGGTWSTPCFGSSAASSLSSLAWVPIFSIVMALPGGPFFLGGDEGTALTSGFLLHSLLLRPPRGGYQFLVPVVAT</sequence>
<gene>
    <name evidence="1" type="ORF">FRX31_018653</name>
</gene>
<name>A0A7J6W5E8_THATH</name>
<comment type="caution">
    <text evidence="1">The sequence shown here is derived from an EMBL/GenBank/DDBJ whole genome shotgun (WGS) entry which is preliminary data.</text>
</comment>
<dbReference type="AlphaFoldDB" id="A0A7J6W5E8"/>
<protein>
    <submittedName>
        <fullName evidence="1">Uncharacterized protein</fullName>
    </submittedName>
</protein>
<reference evidence="1 2" key="1">
    <citation type="submission" date="2020-06" db="EMBL/GenBank/DDBJ databases">
        <title>Transcriptomic and genomic resources for Thalictrum thalictroides and T. hernandezii: Facilitating candidate gene discovery in an emerging model plant lineage.</title>
        <authorList>
            <person name="Arias T."/>
            <person name="Riano-Pachon D.M."/>
            <person name="Di Stilio V.S."/>
        </authorList>
    </citation>
    <scope>NUCLEOTIDE SEQUENCE [LARGE SCALE GENOMIC DNA]</scope>
    <source>
        <strain evidence="2">cv. WT478/WT964</strain>
        <tissue evidence="1">Leaves</tissue>
    </source>
</reference>
<proteinExistence type="predicted"/>
<organism evidence="1 2">
    <name type="scientific">Thalictrum thalictroides</name>
    <name type="common">Rue-anemone</name>
    <name type="synonym">Anemone thalictroides</name>
    <dbReference type="NCBI Taxonomy" id="46969"/>
    <lineage>
        <taxon>Eukaryota</taxon>
        <taxon>Viridiplantae</taxon>
        <taxon>Streptophyta</taxon>
        <taxon>Embryophyta</taxon>
        <taxon>Tracheophyta</taxon>
        <taxon>Spermatophyta</taxon>
        <taxon>Magnoliopsida</taxon>
        <taxon>Ranunculales</taxon>
        <taxon>Ranunculaceae</taxon>
        <taxon>Thalictroideae</taxon>
        <taxon>Thalictrum</taxon>
    </lineage>
</organism>